<gene>
    <name evidence="3" type="ORF">EII11_05165</name>
</gene>
<evidence type="ECO:0000259" key="2">
    <source>
        <dbReference type="Pfam" id="PF03816"/>
    </source>
</evidence>
<dbReference type="Proteomes" id="UP000280444">
    <property type="component" value="Unassembled WGS sequence"/>
</dbReference>
<feature type="domain" description="Cell envelope-related transcriptional attenuator" evidence="2">
    <location>
        <begin position="99"/>
        <end position="227"/>
    </location>
</feature>
<name>A0A3P1SF99_9ACTO</name>
<dbReference type="PANTHER" id="PTHR33392">
    <property type="entry name" value="POLYISOPRENYL-TEICHOIC ACID--PEPTIDOGLYCAN TEICHOIC ACID TRANSFERASE TAGU"/>
    <property type="match status" value="1"/>
</dbReference>
<dbReference type="AlphaFoldDB" id="A0A3P1SF99"/>
<evidence type="ECO:0000313" key="3">
    <source>
        <dbReference type="EMBL" id="RRC95657.1"/>
    </source>
</evidence>
<keyword evidence="4" id="KW-1185">Reference proteome</keyword>
<proteinExistence type="inferred from homology"/>
<dbReference type="Pfam" id="PF03816">
    <property type="entry name" value="LytR_cpsA_psr"/>
    <property type="match status" value="1"/>
</dbReference>
<protein>
    <submittedName>
        <fullName evidence="3">LytR family transcriptional regulator</fullName>
    </submittedName>
</protein>
<reference evidence="3 4" key="1">
    <citation type="submission" date="2018-11" db="EMBL/GenBank/DDBJ databases">
        <title>Genomes From Bacteria Associated with the Canine Oral Cavity: a Test Case for Automated Genome-Based Taxonomic Assignment.</title>
        <authorList>
            <person name="Coil D.A."/>
            <person name="Jospin G."/>
            <person name="Darling A.E."/>
            <person name="Wallis C."/>
            <person name="Davis I.J."/>
            <person name="Harris S."/>
            <person name="Eisen J.A."/>
            <person name="Holcombe L.J."/>
            <person name="O'Flynn C."/>
        </authorList>
    </citation>
    <scope>NUCLEOTIDE SEQUENCE [LARGE SCALE GENOMIC DNA]</scope>
    <source>
        <strain evidence="3 4">OH770</strain>
    </source>
</reference>
<evidence type="ECO:0000313" key="4">
    <source>
        <dbReference type="Proteomes" id="UP000280444"/>
    </source>
</evidence>
<organism evidence="3 4">
    <name type="scientific">Schaalia canis</name>
    <dbReference type="NCBI Taxonomy" id="100469"/>
    <lineage>
        <taxon>Bacteria</taxon>
        <taxon>Bacillati</taxon>
        <taxon>Actinomycetota</taxon>
        <taxon>Actinomycetes</taxon>
        <taxon>Actinomycetales</taxon>
        <taxon>Actinomycetaceae</taxon>
        <taxon>Schaalia</taxon>
    </lineage>
</organism>
<dbReference type="InterPro" id="IPR004474">
    <property type="entry name" value="LytR_CpsA_psr"/>
</dbReference>
<dbReference type="InterPro" id="IPR050922">
    <property type="entry name" value="LytR/CpsA/Psr_CW_biosynth"/>
</dbReference>
<comment type="similarity">
    <text evidence="1">Belongs to the LytR/CpsA/Psr (LCP) family.</text>
</comment>
<accession>A0A3P1SF99</accession>
<sequence>MSAQAPSTRSSRIRSLVLALLILALAFLLIVGGAFAYLRHSIDSQIRHISIETTPDQLPQSALAHSPTAVHDTLNFLILGSDSRSSGGNPSDWHAGAQRSDVMMVLQLSANRSRLSVMSLPRDLWVPIPGHGEGKINSAYSLGGPELTISTVEGLLGSPIHHFAVVDFESFAQMTDQIGGVTVNTTSGPQHLNGTQALAFVRERYSLPNGDLDRVRRQQAWIQALLNGIFEQKTLQDPVALHAMLHTLLSHSAVDEGLTFDSLTALALESRTLQRGGIVFFTAPVNPPSTSSDGQSILTLKSEAMDQLRQAWAQDRVKEFVASSKDVRTLGSDPIY</sequence>
<dbReference type="OrthoDB" id="9782542at2"/>
<dbReference type="PANTHER" id="PTHR33392:SF6">
    <property type="entry name" value="POLYISOPRENYL-TEICHOIC ACID--PEPTIDOGLYCAN TEICHOIC ACID TRANSFERASE TAGU"/>
    <property type="match status" value="1"/>
</dbReference>
<comment type="caution">
    <text evidence="3">The sequence shown here is derived from an EMBL/GenBank/DDBJ whole genome shotgun (WGS) entry which is preliminary data.</text>
</comment>
<dbReference type="RefSeq" id="WP_124869571.1">
    <property type="nucleotide sequence ID" value="NZ_RQZF01000003.1"/>
</dbReference>
<dbReference type="NCBIfam" id="TIGR00350">
    <property type="entry name" value="lytR_cpsA_psr"/>
    <property type="match status" value="1"/>
</dbReference>
<dbReference type="Gene3D" id="3.40.630.190">
    <property type="entry name" value="LCP protein"/>
    <property type="match status" value="1"/>
</dbReference>
<evidence type="ECO:0000256" key="1">
    <source>
        <dbReference type="ARBA" id="ARBA00006068"/>
    </source>
</evidence>
<dbReference type="EMBL" id="RQZF01000003">
    <property type="protein sequence ID" value="RRC95657.1"/>
    <property type="molecule type" value="Genomic_DNA"/>
</dbReference>